<feature type="domain" description="OmpA-like" evidence="2">
    <location>
        <begin position="80"/>
        <end position="123"/>
    </location>
</feature>
<dbReference type="GO" id="GO:0016020">
    <property type="term" value="C:membrane"/>
    <property type="evidence" value="ECO:0007669"/>
    <property type="project" value="UniProtKB-UniRule"/>
</dbReference>
<evidence type="ECO:0000256" key="1">
    <source>
        <dbReference type="PROSITE-ProRule" id="PRU00473"/>
    </source>
</evidence>
<proteinExistence type="predicted"/>
<evidence type="ECO:0000313" key="3">
    <source>
        <dbReference type="EMBL" id="AET79733.1"/>
    </source>
</evidence>
<feature type="non-terminal residue" evidence="3">
    <location>
        <position position="123"/>
    </location>
</feature>
<dbReference type="AlphaFoldDB" id="G8H6M6"/>
<dbReference type="EMBL" id="JN411621">
    <property type="protein sequence ID" value="AET79733.1"/>
    <property type="molecule type" value="Genomic_DNA"/>
</dbReference>
<dbReference type="InterPro" id="IPR008722">
    <property type="entry name" value="OprF_membrane_N"/>
</dbReference>
<sequence length="123" mass="13525">CGRPQGARSSTLDIVRTGVRYYPPDNLFCRAGAEVHYVKVQTRNKYTALIGLDVNFRGHAGKVASAPAPDPEPTPEPEARGCYVVRVELDVQKDSDESVVKPNSYADIKNLADFMKQNPQPPP</sequence>
<accession>G8H6M6</accession>
<gene>
    <name evidence="3" type="primary">oprF</name>
</gene>
<name>G8H6M6_9PSED</name>
<evidence type="ECO:0000259" key="2">
    <source>
        <dbReference type="PROSITE" id="PS51123"/>
    </source>
</evidence>
<protein>
    <submittedName>
        <fullName evidence="3">OprF</fullName>
    </submittedName>
</protein>
<keyword evidence="1" id="KW-0472">Membrane</keyword>
<reference evidence="3" key="1">
    <citation type="journal article" date="2012" name="Appl. Soil Ecol.">
        <title>Specific enumeration and analysis of the community structure of culturable pseudomonads in agricultural soils under no-till management in Argentina.</title>
        <authorList>
            <person name="Agaras B."/>
            <person name="Wall L.G."/>
            <person name="Valverde C."/>
        </authorList>
    </citation>
    <scope>NUCLEOTIDE SEQUENCE</scope>
    <source>
        <strain evidence="3">SPSA1</strain>
    </source>
</reference>
<feature type="non-terminal residue" evidence="3">
    <location>
        <position position="1"/>
    </location>
</feature>
<organism evidence="3">
    <name type="scientific">Pseudomonas sp. SPSA1</name>
    <dbReference type="NCBI Taxonomy" id="1111524"/>
    <lineage>
        <taxon>Bacteria</taxon>
        <taxon>Pseudomonadati</taxon>
        <taxon>Pseudomonadota</taxon>
        <taxon>Gammaproteobacteria</taxon>
        <taxon>Pseudomonadales</taxon>
        <taxon>Pseudomonadaceae</taxon>
        <taxon>Pseudomonas</taxon>
    </lineage>
</organism>
<dbReference type="PROSITE" id="PS51123">
    <property type="entry name" value="OMPA_2"/>
    <property type="match status" value="1"/>
</dbReference>
<dbReference type="InterPro" id="IPR006665">
    <property type="entry name" value="OmpA-like"/>
</dbReference>
<dbReference type="Pfam" id="PF05736">
    <property type="entry name" value="OprF"/>
    <property type="match status" value="1"/>
</dbReference>